<feature type="compositionally biased region" description="Basic residues" evidence="1">
    <location>
        <begin position="86"/>
        <end position="96"/>
    </location>
</feature>
<feature type="compositionally biased region" description="Polar residues" evidence="1">
    <location>
        <begin position="118"/>
        <end position="127"/>
    </location>
</feature>
<proteinExistence type="predicted"/>
<dbReference type="EMBL" id="CAWYQH010000119">
    <property type="protein sequence ID" value="CAK8691353.1"/>
    <property type="molecule type" value="Genomic_DNA"/>
</dbReference>
<feature type="region of interest" description="Disordered" evidence="1">
    <location>
        <begin position="17"/>
        <end position="104"/>
    </location>
</feature>
<feature type="compositionally biased region" description="Basic and acidic residues" evidence="1">
    <location>
        <begin position="17"/>
        <end position="27"/>
    </location>
</feature>
<feature type="region of interest" description="Disordered" evidence="1">
    <location>
        <begin position="118"/>
        <end position="163"/>
    </location>
</feature>
<keyword evidence="3" id="KW-1185">Reference proteome</keyword>
<gene>
    <name evidence="2" type="ORF">CVLEPA_LOCUS23917</name>
</gene>
<evidence type="ECO:0000313" key="3">
    <source>
        <dbReference type="Proteomes" id="UP001642483"/>
    </source>
</evidence>
<name>A0ABP0GK42_CLALP</name>
<protein>
    <submittedName>
        <fullName evidence="2">Uncharacterized protein</fullName>
    </submittedName>
</protein>
<evidence type="ECO:0000256" key="1">
    <source>
        <dbReference type="SAM" id="MobiDB-lite"/>
    </source>
</evidence>
<accession>A0ABP0GK42</accession>
<organism evidence="2 3">
    <name type="scientific">Clavelina lepadiformis</name>
    <name type="common">Light-bulb sea squirt</name>
    <name type="synonym">Ascidia lepadiformis</name>
    <dbReference type="NCBI Taxonomy" id="159417"/>
    <lineage>
        <taxon>Eukaryota</taxon>
        <taxon>Metazoa</taxon>
        <taxon>Chordata</taxon>
        <taxon>Tunicata</taxon>
        <taxon>Ascidiacea</taxon>
        <taxon>Aplousobranchia</taxon>
        <taxon>Clavelinidae</taxon>
        <taxon>Clavelina</taxon>
    </lineage>
</organism>
<dbReference type="Proteomes" id="UP001642483">
    <property type="component" value="Unassembled WGS sequence"/>
</dbReference>
<reference evidence="2 3" key="1">
    <citation type="submission" date="2024-02" db="EMBL/GenBank/DDBJ databases">
        <authorList>
            <person name="Daric V."/>
            <person name="Darras S."/>
        </authorList>
    </citation>
    <scope>NUCLEOTIDE SEQUENCE [LARGE SCALE GENOMIC DNA]</scope>
</reference>
<feature type="compositionally biased region" description="Basic residues" evidence="1">
    <location>
        <begin position="134"/>
        <end position="144"/>
    </location>
</feature>
<evidence type="ECO:0000313" key="2">
    <source>
        <dbReference type="EMBL" id="CAK8691353.1"/>
    </source>
</evidence>
<comment type="caution">
    <text evidence="2">The sequence shown here is derived from an EMBL/GenBank/DDBJ whole genome shotgun (WGS) entry which is preliminary data.</text>
</comment>
<sequence length="183" mass="20142">MKTEDIVRLAACAVKASEDSKRAEAHARASRVYAKSDEEDRESLEEDRPTSLSSQYDDQPFSIGKRPSGLPVSLLNVQQGMLGAATKRKSRRRSKGKAMGVPSPLLSSDEVMIVKRATSPNPSQHSGLSPFVGPHHKYSVRRKQSNCSQQTFADFTDDEERSTSPLAVAVKLQKQQKDPELSS</sequence>